<protein>
    <submittedName>
        <fullName evidence="4">CHAT domain-containing protein</fullName>
    </submittedName>
</protein>
<dbReference type="PANTHER" id="PTHR10098">
    <property type="entry name" value="RAPSYN-RELATED"/>
    <property type="match status" value="1"/>
</dbReference>
<dbReference type="Pfam" id="PF12770">
    <property type="entry name" value="CHAT"/>
    <property type="match status" value="1"/>
</dbReference>
<proteinExistence type="predicted"/>
<accession>A0A6B3NBL8</accession>
<dbReference type="InterPro" id="IPR019734">
    <property type="entry name" value="TPR_rpt"/>
</dbReference>
<dbReference type="InterPro" id="IPR011990">
    <property type="entry name" value="TPR-like_helical_dom_sf"/>
</dbReference>
<evidence type="ECO:0000256" key="2">
    <source>
        <dbReference type="SAM" id="Phobius"/>
    </source>
</evidence>
<feature type="repeat" description="TPR" evidence="1">
    <location>
        <begin position="142"/>
        <end position="175"/>
    </location>
</feature>
<dbReference type="AlphaFoldDB" id="A0A6B3NBL8"/>
<name>A0A6B3NBL8_9CYAN</name>
<feature type="domain" description="CHAT" evidence="3">
    <location>
        <begin position="605"/>
        <end position="884"/>
    </location>
</feature>
<dbReference type="InterPro" id="IPR024983">
    <property type="entry name" value="CHAT_dom"/>
</dbReference>
<dbReference type="SMART" id="SM00028">
    <property type="entry name" value="TPR"/>
    <property type="match status" value="6"/>
</dbReference>
<dbReference type="Pfam" id="PF13424">
    <property type="entry name" value="TPR_12"/>
    <property type="match status" value="3"/>
</dbReference>
<organism evidence="4">
    <name type="scientific">Symploca sp. SIO1C4</name>
    <dbReference type="NCBI Taxonomy" id="2607765"/>
    <lineage>
        <taxon>Bacteria</taxon>
        <taxon>Bacillati</taxon>
        <taxon>Cyanobacteriota</taxon>
        <taxon>Cyanophyceae</taxon>
        <taxon>Coleofasciculales</taxon>
        <taxon>Coleofasciculaceae</taxon>
        <taxon>Symploca</taxon>
    </lineage>
</organism>
<evidence type="ECO:0000259" key="3">
    <source>
        <dbReference type="Pfam" id="PF12770"/>
    </source>
</evidence>
<sequence>MNKNRNQAFASFRVLIATLVISVVSLSQLPGKFPAFLSITQVLAQTPEQLKMRKWSQKKKLANNLYWQGKEYYDNDHFKIALPLFEEAYKIYQETGELKSEVITINYLGDIYDVLGKYSQALKTFQRALVIYKEAGDNLGEAKTLNSLGGVYLNLGQYPRAFVFFQQSLEIYKKYGKFRQIDSLLNNVGVTYAYMNQYSQALTLYRKSLNITKRLGNRQGEGGVLSNMGKSFYYLGKHRRAMDLYWDSLIISQEFDDRFFKGLTFNNLGLLHTYRREYKEAEKFYQKSLEIYWESGNRIREAEVLRNLGWLLFKTGKLPEAEKTLLDAIKVMDSLRQGLNYADQVSLFKTQAEAYRTLQSVYIAQGQAAKALQISEQERAHVWVDLLSTKSSLKLVSQSSNAVDFPEQNLPQSLTSSINLPTIKKIQQIAQAQNATLVQYSIIYDPLKIKGGRIGQESELLIWVIKPTGEAAFRRVDLAPIWQQQNAYHSSLGYHFWTISTTTNLYKEALTRNWHRQDAITSIILLVGGIIGFALFGRRLVINLFIKPLQPLKRHWLFFWLFSSLVATVGGGGLFSWEFLSLMTDLSYSNHQSIFFAEQLEQSEQLQQLHQLLIQPIADLLPSDPNAHVIFIPPEPLLLVPFPALQDTSGQYLIEKHTLRIAPSIQLLDLTRQQRQHISGLNEEALIVGNPTMPIFTSEIGQPPEPLPSLPGTQQEAKAIAQLLDTTPLMGNQATKKMILQRMPKARIIHLATHGLWDDFQGLWSTLALAPTDDDSGLLTAAEIRKLPLNAELVVLSACDTGRGRITGEGVIGLSHSFISAGVPSVIVSLWSVPEAPTAELMTEFYRQRKHTQDLAQALRQAMLATLKENPNPIDWAGFTLIGESKAITAYQRAQKLDTEVDLNPNTPEVIEKLKNE</sequence>
<keyword evidence="2" id="KW-1133">Transmembrane helix</keyword>
<feature type="transmembrane region" description="Helical" evidence="2">
    <location>
        <begin position="557"/>
        <end position="577"/>
    </location>
</feature>
<feature type="transmembrane region" description="Helical" evidence="2">
    <location>
        <begin position="519"/>
        <end position="536"/>
    </location>
</feature>
<dbReference type="Gene3D" id="1.25.40.10">
    <property type="entry name" value="Tetratricopeptide repeat domain"/>
    <property type="match status" value="2"/>
</dbReference>
<comment type="caution">
    <text evidence="4">The sequence shown here is derived from an EMBL/GenBank/DDBJ whole genome shotgun (WGS) entry which is preliminary data.</text>
</comment>
<keyword evidence="2" id="KW-0472">Membrane</keyword>
<gene>
    <name evidence="4" type="ORF">F6J89_10170</name>
</gene>
<evidence type="ECO:0000313" key="4">
    <source>
        <dbReference type="EMBL" id="NER27982.1"/>
    </source>
</evidence>
<feature type="repeat" description="TPR" evidence="1">
    <location>
        <begin position="102"/>
        <end position="135"/>
    </location>
</feature>
<reference evidence="4" key="1">
    <citation type="submission" date="2019-11" db="EMBL/GenBank/DDBJ databases">
        <title>Genomic insights into an expanded diversity of filamentous marine cyanobacteria reveals the extraordinary biosynthetic potential of Moorea and Okeania.</title>
        <authorList>
            <person name="Ferreira Leao T."/>
            <person name="Wang M."/>
            <person name="Moss N."/>
            <person name="Da Silva R."/>
            <person name="Sanders J."/>
            <person name="Nurk S."/>
            <person name="Gurevich A."/>
            <person name="Humphrey G."/>
            <person name="Reher R."/>
            <person name="Zhu Q."/>
            <person name="Belda-Ferre P."/>
            <person name="Glukhov E."/>
            <person name="Rex R."/>
            <person name="Dorrestein P.C."/>
            <person name="Knight R."/>
            <person name="Pevzner P."/>
            <person name="Gerwick W.H."/>
            <person name="Gerwick L."/>
        </authorList>
    </citation>
    <scope>NUCLEOTIDE SEQUENCE</scope>
    <source>
        <strain evidence="4">SIO1C4</strain>
    </source>
</reference>
<feature type="repeat" description="TPR" evidence="1">
    <location>
        <begin position="182"/>
        <end position="215"/>
    </location>
</feature>
<feature type="repeat" description="TPR" evidence="1">
    <location>
        <begin position="262"/>
        <end position="295"/>
    </location>
</feature>
<evidence type="ECO:0000256" key="1">
    <source>
        <dbReference type="PROSITE-ProRule" id="PRU00339"/>
    </source>
</evidence>
<dbReference type="EMBL" id="JAAHFQ010000156">
    <property type="protein sequence ID" value="NER27982.1"/>
    <property type="molecule type" value="Genomic_DNA"/>
</dbReference>
<dbReference type="PROSITE" id="PS50005">
    <property type="entry name" value="TPR"/>
    <property type="match status" value="4"/>
</dbReference>
<keyword evidence="2" id="KW-0812">Transmembrane</keyword>
<dbReference type="SUPFAM" id="SSF48452">
    <property type="entry name" value="TPR-like"/>
    <property type="match status" value="2"/>
</dbReference>
<keyword evidence="1" id="KW-0802">TPR repeat</keyword>